<comment type="caution">
    <text evidence="1">The sequence shown here is derived from an EMBL/GenBank/DDBJ whole genome shotgun (WGS) entry which is preliminary data.</text>
</comment>
<evidence type="ECO:0000313" key="1">
    <source>
        <dbReference type="EMBL" id="MBZ5489271.1"/>
    </source>
</evidence>
<protein>
    <submittedName>
        <fullName evidence="1">(Fe-S)-binding protein</fullName>
    </submittedName>
</protein>
<name>A0ACC5VYI2_9GAMM</name>
<reference evidence="1" key="1">
    <citation type="submission" date="2020-06" db="EMBL/GenBank/DDBJ databases">
        <title>Whole Genome Sequence of Halomonas aquamarina MB598.</title>
        <authorList>
            <person name="Pervaiz M."/>
            <person name="Fariq A."/>
            <person name="Yasmin A."/>
            <person name="Welch M."/>
        </authorList>
    </citation>
    <scope>NUCLEOTIDE SEQUENCE</scope>
    <source>
        <strain evidence="1">MB598</strain>
    </source>
</reference>
<gene>
    <name evidence="1" type="ORF">HW452_17290</name>
</gene>
<feature type="non-terminal residue" evidence="1">
    <location>
        <position position="1"/>
    </location>
</feature>
<sequence>EQQRAQSVIVVQDAFTTHFEARLVMDVVELLTRLDLRVFVMPFSANGKPLQVQGFLGAFARTAEQQARRLRALQEFDVPLVGIDPAMTLTYRQEYVKTLGAGQVPAVLLLQEWLATRLDTLAIGTLELTDPGFKLLSHCTEKTNAPASPRAWQQVFAAFGLTL</sequence>
<organism evidence="1 2">
    <name type="scientific">Vreelandella aquamarina</name>
    <dbReference type="NCBI Taxonomy" id="77097"/>
    <lineage>
        <taxon>Bacteria</taxon>
        <taxon>Pseudomonadati</taxon>
        <taxon>Pseudomonadota</taxon>
        <taxon>Gammaproteobacteria</taxon>
        <taxon>Oceanospirillales</taxon>
        <taxon>Halomonadaceae</taxon>
        <taxon>Vreelandella</taxon>
    </lineage>
</organism>
<proteinExistence type="predicted"/>
<feature type="non-terminal residue" evidence="1">
    <location>
        <position position="163"/>
    </location>
</feature>
<evidence type="ECO:0000313" key="2">
    <source>
        <dbReference type="Proteomes" id="UP001319846"/>
    </source>
</evidence>
<dbReference type="Proteomes" id="UP001319846">
    <property type="component" value="Unassembled WGS sequence"/>
</dbReference>
<dbReference type="EMBL" id="JABYQT010000035">
    <property type="protein sequence ID" value="MBZ5489271.1"/>
    <property type="molecule type" value="Genomic_DNA"/>
</dbReference>
<accession>A0ACC5VYI2</accession>
<keyword evidence="2" id="KW-1185">Reference proteome</keyword>